<dbReference type="EMBL" id="JAULSR010000001">
    <property type="protein sequence ID" value="KAK0636553.1"/>
    <property type="molecule type" value="Genomic_DNA"/>
</dbReference>
<feature type="transmembrane region" description="Helical" evidence="7">
    <location>
        <begin position="253"/>
        <end position="276"/>
    </location>
</feature>
<protein>
    <recommendedName>
        <fullName evidence="9">Cytochrome b561 domain-containing protein</fullName>
    </recommendedName>
</protein>
<feature type="transmembrane region" description="Helical" evidence="7">
    <location>
        <begin position="172"/>
        <end position="192"/>
    </location>
</feature>
<feature type="transmembrane region" description="Helical" evidence="7">
    <location>
        <begin position="212"/>
        <end position="233"/>
    </location>
</feature>
<evidence type="ECO:0000256" key="6">
    <source>
        <dbReference type="ARBA" id="ARBA00023136"/>
    </source>
</evidence>
<dbReference type="Gene3D" id="1.20.120.1770">
    <property type="match status" value="1"/>
</dbReference>
<keyword evidence="8" id="KW-0732">Signal</keyword>
<keyword evidence="5 7" id="KW-1133">Transmembrane helix</keyword>
<evidence type="ECO:0000256" key="1">
    <source>
        <dbReference type="ARBA" id="ARBA00004370"/>
    </source>
</evidence>
<gene>
    <name evidence="10" type="ORF">B0T17DRAFT_519367</name>
</gene>
<dbReference type="AlphaFoldDB" id="A0AA39XM34"/>
<dbReference type="SMART" id="SM00665">
    <property type="entry name" value="B561"/>
    <property type="match status" value="1"/>
</dbReference>
<evidence type="ECO:0000256" key="2">
    <source>
        <dbReference type="ARBA" id="ARBA00022448"/>
    </source>
</evidence>
<comment type="subcellular location">
    <subcellularLocation>
        <location evidence="1">Membrane</location>
    </subcellularLocation>
</comment>
<sequence length="333" mass="36268">MHRHASILCRVLRVLLACYWSRSPRWRGSGGMEAAEVVGQRLEARRDRPELRNAETMYRSNPKLAAIASCLAFAALAHGHGGWANGYPGGAGGFPTSYPGGRPGTGDSGTGGSSGFPGAGFGGFAGFDIGLAMHYRTIHGILAALAMVVLFPLGSILMRILPGRLGLWIHGIFQLLAFAVFIAGVGLGIYLVRTVQIPFGGGNLLTNSATNYHPIIGIVTLALLLPQPILGYIHHRRFKKLQKRQAWSYAHIFNGRFTVTLGIINGGLGLYLAGASTYYKRVYAIVAAIMWSLWMLIALWSEIRRMRRNRKIERDAQVQIAKGVARDGRKSEE</sequence>
<evidence type="ECO:0000259" key="9">
    <source>
        <dbReference type="SMART" id="SM00665"/>
    </source>
</evidence>
<proteinExistence type="predicted"/>
<feature type="transmembrane region" description="Helical" evidence="7">
    <location>
        <begin position="282"/>
        <end position="301"/>
    </location>
</feature>
<feature type="signal peptide" evidence="8">
    <location>
        <begin position="1"/>
        <end position="17"/>
    </location>
</feature>
<keyword evidence="4" id="KW-0249">Electron transport</keyword>
<feature type="domain" description="Cytochrome b561" evidence="9">
    <location>
        <begin position="138"/>
        <end position="270"/>
    </location>
</feature>
<keyword evidence="3 7" id="KW-0812">Transmembrane</keyword>
<keyword evidence="6 7" id="KW-0472">Membrane</keyword>
<dbReference type="Proteomes" id="UP001174934">
    <property type="component" value="Unassembled WGS sequence"/>
</dbReference>
<evidence type="ECO:0000256" key="7">
    <source>
        <dbReference type="SAM" id="Phobius"/>
    </source>
</evidence>
<keyword evidence="2" id="KW-0813">Transport</keyword>
<feature type="chain" id="PRO_5041390847" description="Cytochrome b561 domain-containing protein" evidence="8">
    <location>
        <begin position="18"/>
        <end position="333"/>
    </location>
</feature>
<accession>A0AA39XM34</accession>
<evidence type="ECO:0000313" key="10">
    <source>
        <dbReference type="EMBL" id="KAK0636553.1"/>
    </source>
</evidence>
<evidence type="ECO:0000256" key="4">
    <source>
        <dbReference type="ARBA" id="ARBA00022982"/>
    </source>
</evidence>
<evidence type="ECO:0000256" key="3">
    <source>
        <dbReference type="ARBA" id="ARBA00022692"/>
    </source>
</evidence>
<dbReference type="PANTHER" id="PTHR47797:SF1">
    <property type="entry name" value="CYTOCHROME B561 DOMAIN-CONTAINING PROTEIN-RELATED"/>
    <property type="match status" value="1"/>
</dbReference>
<dbReference type="InterPro" id="IPR006593">
    <property type="entry name" value="Cyt_b561/ferric_Rdtase_TM"/>
</dbReference>
<evidence type="ECO:0000256" key="8">
    <source>
        <dbReference type="SAM" id="SignalP"/>
    </source>
</evidence>
<keyword evidence="11" id="KW-1185">Reference proteome</keyword>
<evidence type="ECO:0000256" key="5">
    <source>
        <dbReference type="ARBA" id="ARBA00022989"/>
    </source>
</evidence>
<organism evidence="10 11">
    <name type="scientific">Bombardia bombarda</name>
    <dbReference type="NCBI Taxonomy" id="252184"/>
    <lineage>
        <taxon>Eukaryota</taxon>
        <taxon>Fungi</taxon>
        <taxon>Dikarya</taxon>
        <taxon>Ascomycota</taxon>
        <taxon>Pezizomycotina</taxon>
        <taxon>Sordariomycetes</taxon>
        <taxon>Sordariomycetidae</taxon>
        <taxon>Sordariales</taxon>
        <taxon>Lasiosphaeriaceae</taxon>
        <taxon>Bombardia</taxon>
    </lineage>
</organism>
<evidence type="ECO:0000313" key="11">
    <source>
        <dbReference type="Proteomes" id="UP001174934"/>
    </source>
</evidence>
<feature type="transmembrane region" description="Helical" evidence="7">
    <location>
        <begin position="138"/>
        <end position="160"/>
    </location>
</feature>
<feature type="transmembrane region" description="Helical" evidence="7">
    <location>
        <begin position="64"/>
        <end position="83"/>
    </location>
</feature>
<dbReference type="GO" id="GO:0016020">
    <property type="term" value="C:membrane"/>
    <property type="evidence" value="ECO:0007669"/>
    <property type="project" value="UniProtKB-SubCell"/>
</dbReference>
<name>A0AA39XM34_9PEZI</name>
<reference evidence="10" key="1">
    <citation type="submission" date="2023-06" db="EMBL/GenBank/DDBJ databases">
        <title>Genome-scale phylogeny and comparative genomics of the fungal order Sordariales.</title>
        <authorList>
            <consortium name="Lawrence Berkeley National Laboratory"/>
            <person name="Hensen N."/>
            <person name="Bonometti L."/>
            <person name="Westerberg I."/>
            <person name="Brannstrom I.O."/>
            <person name="Guillou S."/>
            <person name="Cros-Aarteil S."/>
            <person name="Calhoun S."/>
            <person name="Haridas S."/>
            <person name="Kuo A."/>
            <person name="Mondo S."/>
            <person name="Pangilinan J."/>
            <person name="Riley R."/>
            <person name="LaButti K."/>
            <person name="Andreopoulos B."/>
            <person name="Lipzen A."/>
            <person name="Chen C."/>
            <person name="Yanf M."/>
            <person name="Daum C."/>
            <person name="Ng V."/>
            <person name="Clum A."/>
            <person name="Steindorff A."/>
            <person name="Ohm R."/>
            <person name="Martin F."/>
            <person name="Silar P."/>
            <person name="Natvig D."/>
            <person name="Lalanne C."/>
            <person name="Gautier V."/>
            <person name="Ament-velasquez S.L."/>
            <person name="Kruys A."/>
            <person name="Hutchinson M.I."/>
            <person name="Powell A.J."/>
            <person name="Barry K."/>
            <person name="Miller A.N."/>
            <person name="Grigoriev I.V."/>
            <person name="Debuchy R."/>
            <person name="Gladieux P."/>
            <person name="Thoren M.H."/>
            <person name="Johannesson H."/>
        </authorList>
    </citation>
    <scope>NUCLEOTIDE SEQUENCE</scope>
    <source>
        <strain evidence="10">SMH3391-2</strain>
    </source>
</reference>
<dbReference type="PANTHER" id="PTHR47797">
    <property type="entry name" value="DEHYDROGENASE, PUTATIVE (AFU_ORTHOLOGUE AFUA_8G05805)-RELATED"/>
    <property type="match status" value="1"/>
</dbReference>
<dbReference type="CDD" id="cd08760">
    <property type="entry name" value="Cyt_b561_FRRS1_like"/>
    <property type="match status" value="1"/>
</dbReference>
<comment type="caution">
    <text evidence="10">The sequence shown here is derived from an EMBL/GenBank/DDBJ whole genome shotgun (WGS) entry which is preliminary data.</text>
</comment>